<keyword evidence="1" id="KW-0808">Transferase</keyword>
<dbReference type="Pfam" id="PF03308">
    <property type="entry name" value="MeaB"/>
    <property type="match status" value="1"/>
</dbReference>
<dbReference type="GO" id="GO:0008887">
    <property type="term" value="F:glycerate kinase activity"/>
    <property type="evidence" value="ECO:0007669"/>
    <property type="project" value="UniProtKB-EC"/>
</dbReference>
<dbReference type="PANTHER" id="PTHR10285">
    <property type="entry name" value="URIDINE KINASE"/>
    <property type="match status" value="1"/>
</dbReference>
<organism evidence="1 2">
    <name type="scientific">Brevundimonas mediterranea</name>
    <dbReference type="NCBI Taxonomy" id="74329"/>
    <lineage>
        <taxon>Bacteria</taxon>
        <taxon>Pseudomonadati</taxon>
        <taxon>Pseudomonadota</taxon>
        <taxon>Alphaproteobacteria</taxon>
        <taxon>Caulobacterales</taxon>
        <taxon>Caulobacteraceae</taxon>
        <taxon>Brevundimonas</taxon>
    </lineage>
</organism>
<proteinExistence type="predicted"/>
<dbReference type="Gene3D" id="3.40.50.300">
    <property type="entry name" value="P-loop containing nucleotide triphosphate hydrolases"/>
    <property type="match status" value="1"/>
</dbReference>
<protein>
    <submittedName>
        <fullName evidence="1">D-glycerate 3-kinase</fullName>
        <ecNumber evidence="1">2.7.1.31</ecNumber>
    </submittedName>
</protein>
<dbReference type="RefSeq" id="WP_183196594.1">
    <property type="nucleotide sequence ID" value="NZ_JACIDA010000002.1"/>
</dbReference>
<name>A0A7W6A8H5_9CAUL</name>
<dbReference type="EMBL" id="JACIDA010000002">
    <property type="protein sequence ID" value="MBB3872453.1"/>
    <property type="molecule type" value="Genomic_DNA"/>
</dbReference>
<sequence>MTGSLERVEQALDGWRGSQPLVLGICGAQGSGKSTLSDALAERLNGRGIRTAVLSLDDLYLSRARRADLARAVHPLFKTRGVPGTHDVALGVALLDAVRTGRGVTLPRFDKGIDDPVPRAEWPVMEGPVDVLIFEGWCIGARAQDVAALNDPINGLERDSDAEGVWRRHANAALAGAYADLFGRLDRLVLLAAPEFGVVERWRLEQEHALRLRAGGRGMSDAEIAIFVQHYERLTRHILSDMPAYADLTIRLDEARRPRETP</sequence>
<dbReference type="AlphaFoldDB" id="A0A7W6A8H5"/>
<accession>A0A7W6A8H5</accession>
<keyword evidence="1" id="KW-0418">Kinase</keyword>
<reference evidence="1 2" key="1">
    <citation type="submission" date="2020-08" db="EMBL/GenBank/DDBJ databases">
        <title>Genomic Encyclopedia of Type Strains, Phase IV (KMG-IV): sequencing the most valuable type-strain genomes for metagenomic binning, comparative biology and taxonomic classification.</title>
        <authorList>
            <person name="Goeker M."/>
        </authorList>
    </citation>
    <scope>NUCLEOTIDE SEQUENCE [LARGE SCALE GENOMIC DNA]</scope>
    <source>
        <strain evidence="1 2">DSM 14878</strain>
    </source>
</reference>
<dbReference type="SUPFAM" id="SSF52540">
    <property type="entry name" value="P-loop containing nucleoside triphosphate hydrolases"/>
    <property type="match status" value="1"/>
</dbReference>
<dbReference type="EC" id="2.7.1.31" evidence="1"/>
<evidence type="ECO:0000313" key="1">
    <source>
        <dbReference type="EMBL" id="MBB3872453.1"/>
    </source>
</evidence>
<dbReference type="InterPro" id="IPR027417">
    <property type="entry name" value="P-loop_NTPase"/>
</dbReference>
<evidence type="ECO:0000313" key="2">
    <source>
        <dbReference type="Proteomes" id="UP000532936"/>
    </source>
</evidence>
<comment type="caution">
    <text evidence="1">The sequence shown here is derived from an EMBL/GenBank/DDBJ whole genome shotgun (WGS) entry which is preliminary data.</text>
</comment>
<dbReference type="Proteomes" id="UP000532936">
    <property type="component" value="Unassembled WGS sequence"/>
</dbReference>
<gene>
    <name evidence="1" type="ORF">GGR11_002006</name>
</gene>